<name>A0A1Q9BW36_SYMMI</name>
<evidence type="ECO:0000313" key="2">
    <source>
        <dbReference type="EMBL" id="OLP74891.1"/>
    </source>
</evidence>
<keyword evidence="3" id="KW-1185">Reference proteome</keyword>
<feature type="compositionally biased region" description="Polar residues" evidence="1">
    <location>
        <begin position="173"/>
        <end position="182"/>
    </location>
</feature>
<feature type="compositionally biased region" description="Low complexity" evidence="1">
    <location>
        <begin position="119"/>
        <end position="134"/>
    </location>
</feature>
<dbReference type="OrthoDB" id="413085at2759"/>
<evidence type="ECO:0000256" key="1">
    <source>
        <dbReference type="SAM" id="MobiDB-lite"/>
    </source>
</evidence>
<feature type="region of interest" description="Disordered" evidence="1">
    <location>
        <begin position="151"/>
        <end position="184"/>
    </location>
</feature>
<feature type="region of interest" description="Disordered" evidence="1">
    <location>
        <begin position="452"/>
        <end position="473"/>
    </location>
</feature>
<proteinExistence type="predicted"/>
<protein>
    <recommendedName>
        <fullName evidence="4">PDZ domain-containing protein</fullName>
    </recommendedName>
</protein>
<feature type="region of interest" description="Disordered" evidence="1">
    <location>
        <begin position="92"/>
        <end position="135"/>
    </location>
</feature>
<accession>A0A1Q9BW36</accession>
<gene>
    <name evidence="2" type="ORF">AK812_SmicGene45440</name>
</gene>
<dbReference type="Proteomes" id="UP000186817">
    <property type="component" value="Unassembled WGS sequence"/>
</dbReference>
<evidence type="ECO:0000313" key="3">
    <source>
        <dbReference type="Proteomes" id="UP000186817"/>
    </source>
</evidence>
<comment type="caution">
    <text evidence="2">The sequence shown here is derived from an EMBL/GenBank/DDBJ whole genome shotgun (WGS) entry which is preliminary data.</text>
</comment>
<dbReference type="AlphaFoldDB" id="A0A1Q9BW36"/>
<sequence length="473" mass="51474">MCVNCRGMRTTGEWIMKVSNADSDLGVGVPSSCGASQWETSLKSETFFAFADEKCRDSALPLKRSEHEQRPKSRLGSGSGIEKCAYRLDDKSPLAVPGASPTHRHEGDAAAGQQVPTWAQAAQAAPSASASSSSMPLGTVAIQGYHRLLRTKNESRRSGRANVPEVPLWSAGQAPQSGNGNPNKRRIFLRYVQGDSPQIDLANLTGGQGNPVIIQVVTPGGRAEQNGVKAGAVIRSINASTTFKAFPAWQASLCWSLVVEQDIEGSGHMLQLRCTLPFWDDMSMLRGYGAVPCVPTMQGGLRLELVEIISEDSRDLRLHEKLCLRAGGLRASLNFAPLEFTPFAEIRLTRKSELKLGIAPRNGAWSHKTERPQHLEDNVLLAEEVVFKPRVLNICGSTLEARASRRQQTGRIMVDAIDLPTGPSADPVIYELRRQTMLRGSLEALIPARATFSGENRGDNNKEQFPFQGPVAR</sequence>
<reference evidence="2 3" key="1">
    <citation type="submission" date="2016-02" db="EMBL/GenBank/DDBJ databases">
        <title>Genome analysis of coral dinoflagellate symbionts highlights evolutionary adaptations to a symbiotic lifestyle.</title>
        <authorList>
            <person name="Aranda M."/>
            <person name="Li Y."/>
            <person name="Liew Y.J."/>
            <person name="Baumgarten S."/>
            <person name="Simakov O."/>
            <person name="Wilson M."/>
            <person name="Piel J."/>
            <person name="Ashoor H."/>
            <person name="Bougouffa S."/>
            <person name="Bajic V.B."/>
            <person name="Ryu T."/>
            <person name="Ravasi T."/>
            <person name="Bayer T."/>
            <person name="Micklem G."/>
            <person name="Kim H."/>
            <person name="Bhak J."/>
            <person name="Lajeunesse T.C."/>
            <person name="Voolstra C.R."/>
        </authorList>
    </citation>
    <scope>NUCLEOTIDE SEQUENCE [LARGE SCALE GENOMIC DNA]</scope>
    <source>
        <strain evidence="2 3">CCMP2467</strain>
    </source>
</reference>
<evidence type="ECO:0008006" key="4">
    <source>
        <dbReference type="Google" id="ProtNLM"/>
    </source>
</evidence>
<organism evidence="2 3">
    <name type="scientific">Symbiodinium microadriaticum</name>
    <name type="common">Dinoflagellate</name>
    <name type="synonym">Zooxanthella microadriatica</name>
    <dbReference type="NCBI Taxonomy" id="2951"/>
    <lineage>
        <taxon>Eukaryota</taxon>
        <taxon>Sar</taxon>
        <taxon>Alveolata</taxon>
        <taxon>Dinophyceae</taxon>
        <taxon>Suessiales</taxon>
        <taxon>Symbiodiniaceae</taxon>
        <taxon>Symbiodinium</taxon>
    </lineage>
</organism>
<dbReference type="EMBL" id="LSRX01003082">
    <property type="protein sequence ID" value="OLP74891.1"/>
    <property type="molecule type" value="Genomic_DNA"/>
</dbReference>